<sequence>MKRELEGIRKVVWCPSRRETRADGNQKGALVPVSTGNTSRRESEGRFDARQAGKRELAGIRKVV</sequence>
<gene>
    <name evidence="2" type="ORF">D9X91_10565</name>
</gene>
<protein>
    <submittedName>
        <fullName evidence="2">Uncharacterized protein</fullName>
    </submittedName>
</protein>
<evidence type="ECO:0000256" key="1">
    <source>
        <dbReference type="SAM" id="MobiDB-lite"/>
    </source>
</evidence>
<evidence type="ECO:0000313" key="2">
    <source>
        <dbReference type="EMBL" id="RLQ95468.1"/>
    </source>
</evidence>
<evidence type="ECO:0000313" key="3">
    <source>
        <dbReference type="Proteomes" id="UP000276770"/>
    </source>
</evidence>
<feature type="compositionally biased region" description="Basic and acidic residues" evidence="1">
    <location>
        <begin position="39"/>
        <end position="52"/>
    </location>
</feature>
<keyword evidence="3" id="KW-1185">Reference proteome</keyword>
<reference evidence="2 3" key="1">
    <citation type="submission" date="2018-10" db="EMBL/GenBank/DDBJ databases">
        <title>Falsibacillus sp. genome draft.</title>
        <authorList>
            <person name="Shi S."/>
        </authorList>
    </citation>
    <scope>NUCLEOTIDE SEQUENCE [LARGE SCALE GENOMIC DNA]</scope>
    <source>
        <strain evidence="2 3">GY 10110</strain>
    </source>
</reference>
<proteinExistence type="predicted"/>
<name>A0A3L7JX54_9BACI</name>
<comment type="caution">
    <text evidence="2">The sequence shown here is derived from an EMBL/GenBank/DDBJ whole genome shotgun (WGS) entry which is preliminary data.</text>
</comment>
<dbReference type="AlphaFoldDB" id="A0A3L7JX54"/>
<accession>A0A3L7JX54</accession>
<organism evidence="2 3">
    <name type="scientific">Falsibacillus albus</name>
    <dbReference type="NCBI Taxonomy" id="2478915"/>
    <lineage>
        <taxon>Bacteria</taxon>
        <taxon>Bacillati</taxon>
        <taxon>Bacillota</taxon>
        <taxon>Bacilli</taxon>
        <taxon>Bacillales</taxon>
        <taxon>Bacillaceae</taxon>
        <taxon>Falsibacillus</taxon>
    </lineage>
</organism>
<feature type="region of interest" description="Disordered" evidence="1">
    <location>
        <begin position="19"/>
        <end position="52"/>
    </location>
</feature>
<dbReference type="Proteomes" id="UP000276770">
    <property type="component" value="Unassembled WGS sequence"/>
</dbReference>
<dbReference type="EMBL" id="RCVZ01000006">
    <property type="protein sequence ID" value="RLQ95468.1"/>
    <property type="molecule type" value="Genomic_DNA"/>
</dbReference>